<feature type="transmembrane region" description="Helical" evidence="6">
    <location>
        <begin position="377"/>
        <end position="399"/>
    </location>
</feature>
<feature type="transmembrane region" description="Helical" evidence="6">
    <location>
        <begin position="57"/>
        <end position="78"/>
    </location>
</feature>
<evidence type="ECO:0000256" key="3">
    <source>
        <dbReference type="ARBA" id="ARBA00022692"/>
    </source>
</evidence>
<proteinExistence type="predicted"/>
<dbReference type="PANTHER" id="PTHR11662:SF399">
    <property type="entry name" value="FI19708P1-RELATED"/>
    <property type="match status" value="1"/>
</dbReference>
<name>A0ABW0U131_9BACL</name>
<dbReference type="InterPro" id="IPR050382">
    <property type="entry name" value="MFS_Na/Anion_cotransporter"/>
</dbReference>
<gene>
    <name evidence="8" type="ORF">ACFPTP_13985</name>
</gene>
<dbReference type="InterPro" id="IPR011701">
    <property type="entry name" value="MFS"/>
</dbReference>
<dbReference type="PROSITE" id="PS50850">
    <property type="entry name" value="MFS"/>
    <property type="match status" value="1"/>
</dbReference>
<dbReference type="CDD" id="cd17319">
    <property type="entry name" value="MFS_ExuT_GudP_like"/>
    <property type="match status" value="1"/>
</dbReference>
<feature type="transmembrane region" description="Helical" evidence="6">
    <location>
        <begin position="319"/>
        <end position="335"/>
    </location>
</feature>
<dbReference type="EMBL" id="JBHSNP010000027">
    <property type="protein sequence ID" value="MFC5604336.1"/>
    <property type="molecule type" value="Genomic_DNA"/>
</dbReference>
<dbReference type="Gene3D" id="1.20.1250.20">
    <property type="entry name" value="MFS general substrate transporter like domains"/>
    <property type="match status" value="2"/>
</dbReference>
<evidence type="ECO:0000256" key="2">
    <source>
        <dbReference type="ARBA" id="ARBA00022448"/>
    </source>
</evidence>
<evidence type="ECO:0000256" key="1">
    <source>
        <dbReference type="ARBA" id="ARBA00004651"/>
    </source>
</evidence>
<feature type="transmembrane region" description="Helical" evidence="6">
    <location>
        <begin position="109"/>
        <end position="130"/>
    </location>
</feature>
<dbReference type="Proteomes" id="UP001596071">
    <property type="component" value="Unassembled WGS sequence"/>
</dbReference>
<sequence length="441" mass="48182">MGAFIAMRKQRRMQVRHGVLLMLFFFSAVSFSERSILSIAGAPIAADLGIGDVAMGFLFSAFGWAYVIGQVPGGLILDRYGSGKVYGTVIITWTVIICLHAFAGFMAPLAAYISLFLLRILCGFISAPVFPANARIVGEWFPPSERGRASSVFSSAQYFAIVLFGPVIGWIAQEFGWVNVFVVFGIIGVACAVLWVNLYKDPFPKEAKKKENAAEKSKQIKERINARKLPWKQRPIILLLTNRMTLGIYIGQYCVTAITYFFMTWFPVYLVSEKGLSVLQVGLVSTIPALAAFIGQLWGGRFSDGLVGRGMPLSKARKLPIIIGMLCSMTIIFAEQAESTILLVAIMSFAFFGRGFGGMGWAIVAETSNPTNAGLNGGLFNMFGNSAGIITPVIIGYLVHWSGSFGLALLYVGIHAVLAIICYMFFVGEIKQIPMKQEETI</sequence>
<feature type="transmembrane region" description="Helical" evidence="6">
    <location>
        <begin position="405"/>
        <end position="426"/>
    </location>
</feature>
<comment type="caution">
    <text evidence="8">The sequence shown here is derived from an EMBL/GenBank/DDBJ whole genome shotgun (WGS) entry which is preliminary data.</text>
</comment>
<organism evidence="8 9">
    <name type="scientific">Sporosarcina koreensis</name>
    <dbReference type="NCBI Taxonomy" id="334735"/>
    <lineage>
        <taxon>Bacteria</taxon>
        <taxon>Bacillati</taxon>
        <taxon>Bacillota</taxon>
        <taxon>Bacilli</taxon>
        <taxon>Bacillales</taxon>
        <taxon>Caryophanaceae</taxon>
        <taxon>Sporosarcina</taxon>
    </lineage>
</organism>
<feature type="transmembrane region" description="Helical" evidence="6">
    <location>
        <begin position="341"/>
        <end position="365"/>
    </location>
</feature>
<dbReference type="RefSeq" id="WP_381445983.1">
    <property type="nucleotide sequence ID" value="NZ_JBHSNP010000027.1"/>
</dbReference>
<dbReference type="PANTHER" id="PTHR11662">
    <property type="entry name" value="SOLUTE CARRIER FAMILY 17"/>
    <property type="match status" value="1"/>
</dbReference>
<dbReference type="InterPro" id="IPR036259">
    <property type="entry name" value="MFS_trans_sf"/>
</dbReference>
<dbReference type="SUPFAM" id="SSF103473">
    <property type="entry name" value="MFS general substrate transporter"/>
    <property type="match status" value="1"/>
</dbReference>
<keyword evidence="3 6" id="KW-0812">Transmembrane</keyword>
<comment type="subcellular location">
    <subcellularLocation>
        <location evidence="1">Cell membrane</location>
        <topology evidence="1">Multi-pass membrane protein</topology>
    </subcellularLocation>
</comment>
<keyword evidence="9" id="KW-1185">Reference proteome</keyword>
<keyword evidence="5 6" id="KW-0472">Membrane</keyword>
<dbReference type="InterPro" id="IPR020846">
    <property type="entry name" value="MFS_dom"/>
</dbReference>
<evidence type="ECO:0000313" key="8">
    <source>
        <dbReference type="EMBL" id="MFC5604336.1"/>
    </source>
</evidence>
<dbReference type="Pfam" id="PF07690">
    <property type="entry name" value="MFS_1"/>
    <property type="match status" value="1"/>
</dbReference>
<keyword evidence="4 6" id="KW-1133">Transmembrane helix</keyword>
<feature type="transmembrane region" description="Helical" evidence="6">
    <location>
        <begin position="151"/>
        <end position="171"/>
    </location>
</feature>
<keyword evidence="2" id="KW-0813">Transport</keyword>
<feature type="domain" description="Major facilitator superfamily (MFS) profile" evidence="7">
    <location>
        <begin position="19"/>
        <end position="431"/>
    </location>
</feature>
<evidence type="ECO:0000259" key="7">
    <source>
        <dbReference type="PROSITE" id="PS50850"/>
    </source>
</evidence>
<feature type="transmembrane region" description="Helical" evidence="6">
    <location>
        <begin position="246"/>
        <end position="266"/>
    </location>
</feature>
<reference evidence="9" key="1">
    <citation type="journal article" date="2019" name="Int. J. Syst. Evol. Microbiol.">
        <title>The Global Catalogue of Microorganisms (GCM) 10K type strain sequencing project: providing services to taxonomists for standard genome sequencing and annotation.</title>
        <authorList>
            <consortium name="The Broad Institute Genomics Platform"/>
            <consortium name="The Broad Institute Genome Sequencing Center for Infectious Disease"/>
            <person name="Wu L."/>
            <person name="Ma J."/>
        </authorList>
    </citation>
    <scope>NUCLEOTIDE SEQUENCE [LARGE SCALE GENOMIC DNA]</scope>
    <source>
        <strain evidence="9">KACC 11299</strain>
    </source>
</reference>
<evidence type="ECO:0000256" key="4">
    <source>
        <dbReference type="ARBA" id="ARBA00022989"/>
    </source>
</evidence>
<accession>A0ABW0U131</accession>
<evidence type="ECO:0000313" key="9">
    <source>
        <dbReference type="Proteomes" id="UP001596071"/>
    </source>
</evidence>
<feature type="transmembrane region" description="Helical" evidence="6">
    <location>
        <begin position="85"/>
        <end position="103"/>
    </location>
</feature>
<feature type="transmembrane region" description="Helical" evidence="6">
    <location>
        <begin position="278"/>
        <end position="298"/>
    </location>
</feature>
<protein>
    <submittedName>
        <fullName evidence="8">MFS transporter</fullName>
    </submittedName>
</protein>
<evidence type="ECO:0000256" key="6">
    <source>
        <dbReference type="SAM" id="Phobius"/>
    </source>
</evidence>
<feature type="transmembrane region" description="Helical" evidence="6">
    <location>
        <begin position="177"/>
        <end position="199"/>
    </location>
</feature>
<evidence type="ECO:0000256" key="5">
    <source>
        <dbReference type="ARBA" id="ARBA00023136"/>
    </source>
</evidence>